<dbReference type="AlphaFoldDB" id="A0AAV4NRK8"/>
<protein>
    <submittedName>
        <fullName evidence="1">Uncharacterized protein</fullName>
    </submittedName>
</protein>
<dbReference type="EMBL" id="BPLR01021138">
    <property type="protein sequence ID" value="GIX86405.1"/>
    <property type="molecule type" value="Genomic_DNA"/>
</dbReference>
<name>A0AAV4NRK8_CAEEX</name>
<comment type="caution">
    <text evidence="1">The sequence shown here is derived from an EMBL/GenBank/DDBJ whole genome shotgun (WGS) entry which is preliminary data.</text>
</comment>
<accession>A0AAV4NRK8</accession>
<proteinExistence type="predicted"/>
<keyword evidence="2" id="KW-1185">Reference proteome</keyword>
<gene>
    <name evidence="1" type="ORF">CEXT_273911</name>
</gene>
<evidence type="ECO:0000313" key="2">
    <source>
        <dbReference type="Proteomes" id="UP001054945"/>
    </source>
</evidence>
<evidence type="ECO:0000313" key="1">
    <source>
        <dbReference type="EMBL" id="GIX86405.1"/>
    </source>
</evidence>
<reference evidence="1 2" key="1">
    <citation type="submission" date="2021-06" db="EMBL/GenBank/DDBJ databases">
        <title>Caerostris extrusa draft genome.</title>
        <authorList>
            <person name="Kono N."/>
            <person name="Arakawa K."/>
        </authorList>
    </citation>
    <scope>NUCLEOTIDE SEQUENCE [LARGE SCALE GENOMIC DNA]</scope>
</reference>
<organism evidence="1 2">
    <name type="scientific">Caerostris extrusa</name>
    <name type="common">Bark spider</name>
    <name type="synonym">Caerostris bankana</name>
    <dbReference type="NCBI Taxonomy" id="172846"/>
    <lineage>
        <taxon>Eukaryota</taxon>
        <taxon>Metazoa</taxon>
        <taxon>Ecdysozoa</taxon>
        <taxon>Arthropoda</taxon>
        <taxon>Chelicerata</taxon>
        <taxon>Arachnida</taxon>
        <taxon>Araneae</taxon>
        <taxon>Araneomorphae</taxon>
        <taxon>Entelegynae</taxon>
        <taxon>Araneoidea</taxon>
        <taxon>Araneidae</taxon>
        <taxon>Caerostris</taxon>
    </lineage>
</organism>
<dbReference type="Proteomes" id="UP001054945">
    <property type="component" value="Unassembled WGS sequence"/>
</dbReference>
<sequence>MLRQSIKYLSRSLSDVENHFLSQVLRADIRSCCYRQRSARHCIKSCESNALHSVTCMPSSPILQRGWIPGGIGHGRLALKPALQKSPAACILGEIRKPLVAPRDSMKTPTHGYNFKPETRNQHLLLLLKLEKQEVLDLAARGLIEIGIKRGPFRSRDLVGR</sequence>